<dbReference type="GO" id="GO:0005506">
    <property type="term" value="F:iron ion binding"/>
    <property type="evidence" value="ECO:0007669"/>
    <property type="project" value="InterPro"/>
</dbReference>
<organism evidence="1 2">
    <name type="scientific">Anaerotignum lactatifermentans DSM 14214</name>
    <dbReference type="NCBI Taxonomy" id="1121323"/>
    <lineage>
        <taxon>Bacteria</taxon>
        <taxon>Bacillati</taxon>
        <taxon>Bacillota</taxon>
        <taxon>Clostridia</taxon>
        <taxon>Lachnospirales</taxon>
        <taxon>Anaerotignaceae</taxon>
        <taxon>Anaerotignum</taxon>
    </lineage>
</organism>
<dbReference type="Gene3D" id="2.60.40.730">
    <property type="entry name" value="SOR catalytic domain"/>
    <property type="match status" value="1"/>
</dbReference>
<proteinExistence type="predicted"/>
<name>A0A1M6K781_9FIRM</name>
<evidence type="ECO:0000313" key="2">
    <source>
        <dbReference type="Proteomes" id="UP000183975"/>
    </source>
</evidence>
<evidence type="ECO:0000313" key="1">
    <source>
        <dbReference type="EMBL" id="SHJ54794.1"/>
    </source>
</evidence>
<keyword evidence="2" id="KW-1185">Reference proteome</keyword>
<dbReference type="AlphaFoldDB" id="A0A1M6K781"/>
<dbReference type="GO" id="GO:0016491">
    <property type="term" value="F:oxidoreductase activity"/>
    <property type="evidence" value="ECO:0007669"/>
    <property type="project" value="InterPro"/>
</dbReference>
<reference evidence="1 2" key="1">
    <citation type="submission" date="2016-11" db="EMBL/GenBank/DDBJ databases">
        <authorList>
            <person name="Jaros S."/>
            <person name="Januszkiewicz K."/>
            <person name="Wedrychowicz H."/>
        </authorList>
    </citation>
    <scope>NUCLEOTIDE SEQUENCE [LARGE SCALE GENOMIC DNA]</scope>
    <source>
        <strain evidence="1 2">DSM 14214</strain>
    </source>
</reference>
<accession>A0A1M6K781</accession>
<dbReference type="Proteomes" id="UP000183975">
    <property type="component" value="Unassembled WGS sequence"/>
</dbReference>
<sequence>MLPSLSALFGVPIEKLLAGNLPTSFLEGNMKKSKYFICPHCGNLTLTTGDASITCCGRSLEPMTAKKAEESEKFHVEVIENDWFLTTDHPMEKENYISFVAFATGDKVQLYKQYPEWDLQLRIPKRGHGTLFWYSTTKGFFYQYL</sequence>
<protein>
    <submittedName>
        <fullName evidence="1">Desulfoferrodoxin, superoxide reductase-like (SORL) domain</fullName>
    </submittedName>
</protein>
<dbReference type="SUPFAM" id="SSF49367">
    <property type="entry name" value="Superoxide reductase-like"/>
    <property type="match status" value="1"/>
</dbReference>
<gene>
    <name evidence="1" type="ORF">SAMN02745138_00078</name>
</gene>
<dbReference type="EMBL" id="FRAH01000003">
    <property type="protein sequence ID" value="SHJ54794.1"/>
    <property type="molecule type" value="Genomic_DNA"/>
</dbReference>
<dbReference type="InterPro" id="IPR036073">
    <property type="entry name" value="Desulfoferrodoxin_Fe-bd_dom_sf"/>
</dbReference>